<feature type="transmembrane region" description="Helical" evidence="1">
    <location>
        <begin position="107"/>
        <end position="128"/>
    </location>
</feature>
<keyword evidence="1" id="KW-0472">Membrane</keyword>
<reference evidence="2 3" key="1">
    <citation type="journal article" date="2019" name="Nat. Med.">
        <title>A library of human gut bacterial isolates paired with longitudinal multiomics data enables mechanistic microbiome research.</title>
        <authorList>
            <person name="Poyet M."/>
            <person name="Groussin M."/>
            <person name="Gibbons S.M."/>
            <person name="Avila-Pacheco J."/>
            <person name="Jiang X."/>
            <person name="Kearney S.M."/>
            <person name="Perrotta A.R."/>
            <person name="Berdy B."/>
            <person name="Zhao S."/>
            <person name="Lieberman T.D."/>
            <person name="Swanson P.K."/>
            <person name="Smith M."/>
            <person name="Roesemann S."/>
            <person name="Alexander J.E."/>
            <person name="Rich S.A."/>
            <person name="Livny J."/>
            <person name="Vlamakis H."/>
            <person name="Clish C."/>
            <person name="Bullock K."/>
            <person name="Deik A."/>
            <person name="Scott J."/>
            <person name="Pierce K.A."/>
            <person name="Xavier R.J."/>
            <person name="Alm E.J."/>
        </authorList>
    </citation>
    <scope>NUCLEOTIDE SEQUENCE [LARGE SCALE GENOMIC DNA]</scope>
    <source>
        <strain evidence="2 3">BIOML-A7</strain>
    </source>
</reference>
<feature type="transmembrane region" description="Helical" evidence="1">
    <location>
        <begin position="148"/>
        <end position="172"/>
    </location>
</feature>
<protein>
    <recommendedName>
        <fullName evidence="4">O-antigen ligase family protein</fullName>
    </recommendedName>
</protein>
<keyword evidence="1" id="KW-0812">Transmembrane</keyword>
<organism evidence="2 3">
    <name type="scientific">Ruthenibacterium lactatiformans</name>
    <dbReference type="NCBI Taxonomy" id="1550024"/>
    <lineage>
        <taxon>Bacteria</taxon>
        <taxon>Bacillati</taxon>
        <taxon>Bacillota</taxon>
        <taxon>Clostridia</taxon>
        <taxon>Eubacteriales</taxon>
        <taxon>Oscillospiraceae</taxon>
        <taxon>Ruthenibacterium</taxon>
    </lineage>
</organism>
<sequence length="407" mass="45572">MLLEKNFTSRMIYILLFLFSLNIFNQSSLILAAVFMFIVICDRGKLYIPANDNVFFVLVIFAVAFFVFSAQNGLNAGISAIGCPMAYYIGLRVQNEQMKMAQAEKQLESVTTLLVAGMTCHAVVNFLYELVRFGGINSGGTHYDFFSLGAKTSATGAATYLTLFAGVIFCLIMQSNSVKKWVAGILLIVIAFAYDMILGGRTFFALTGVSFVLSMIVYIWGQKDDIKKMKAIGKLILIVLVLGVAAIAVYIKYQNTITKIFESTYLFHRISYANIAQSQDLFSFFKSSDRGNVRDQYIALMFDYPWGGRKLLSKVGFYAHELWLDVFDSAGIIPFALIWIVTIQITFSNLKYILNKTVPIENRVLITGITASVTVQFFFEPVLTGCRALLFSYLLICGIIRSQLSQY</sequence>
<feature type="transmembrane region" description="Helical" evidence="1">
    <location>
        <begin position="53"/>
        <end position="70"/>
    </location>
</feature>
<feature type="transmembrane region" description="Helical" evidence="1">
    <location>
        <begin position="232"/>
        <end position="251"/>
    </location>
</feature>
<name>A0A6I3QFG5_9FIRM</name>
<comment type="caution">
    <text evidence="2">The sequence shown here is derived from an EMBL/GenBank/DDBJ whole genome shotgun (WGS) entry which is preliminary data.</text>
</comment>
<feature type="transmembrane region" description="Helical" evidence="1">
    <location>
        <begin position="181"/>
        <end position="197"/>
    </location>
</feature>
<dbReference type="AlphaFoldDB" id="A0A6I3QFG5"/>
<evidence type="ECO:0000313" key="3">
    <source>
        <dbReference type="Proteomes" id="UP000449193"/>
    </source>
</evidence>
<feature type="transmembrane region" description="Helical" evidence="1">
    <location>
        <begin position="203"/>
        <end position="220"/>
    </location>
</feature>
<feature type="transmembrane region" description="Helical" evidence="1">
    <location>
        <begin position="332"/>
        <end position="350"/>
    </location>
</feature>
<dbReference type="RefSeq" id="WP_155201812.1">
    <property type="nucleotide sequence ID" value="NZ_WMZL01000040.1"/>
</dbReference>
<feature type="transmembrane region" description="Helical" evidence="1">
    <location>
        <begin position="12"/>
        <end position="41"/>
    </location>
</feature>
<gene>
    <name evidence="2" type="ORF">GMD52_16320</name>
</gene>
<evidence type="ECO:0008006" key="4">
    <source>
        <dbReference type="Google" id="ProtNLM"/>
    </source>
</evidence>
<proteinExistence type="predicted"/>
<accession>A0A6I3QFG5</accession>
<dbReference type="Proteomes" id="UP000449193">
    <property type="component" value="Unassembled WGS sequence"/>
</dbReference>
<evidence type="ECO:0000313" key="2">
    <source>
        <dbReference type="EMBL" id="MTS53082.1"/>
    </source>
</evidence>
<dbReference type="EMBL" id="WMZR01000033">
    <property type="protein sequence ID" value="MTS53082.1"/>
    <property type="molecule type" value="Genomic_DNA"/>
</dbReference>
<evidence type="ECO:0000256" key="1">
    <source>
        <dbReference type="SAM" id="Phobius"/>
    </source>
</evidence>
<keyword evidence="1" id="KW-1133">Transmembrane helix</keyword>